<keyword evidence="5" id="KW-0415">Karyogamy</keyword>
<dbReference type="RefSeq" id="XP_025430109.1">
    <property type="nucleotide sequence ID" value="XM_025578190.1"/>
</dbReference>
<name>A0A318ZC76_9EURO</name>
<dbReference type="GO" id="GO:0005789">
    <property type="term" value="C:endoplasmic reticulum membrane"/>
    <property type="evidence" value="ECO:0007669"/>
    <property type="project" value="UniProtKB-SubCell"/>
</dbReference>
<gene>
    <name evidence="14" type="ORF">BP01DRAFT_392925</name>
</gene>
<comment type="subcellular location">
    <subcellularLocation>
        <location evidence="3">Endoplasmic reticulum membrane</location>
    </subcellularLocation>
    <subcellularLocation>
        <location evidence="2">Nucleus membrane</location>
    </subcellularLocation>
</comment>
<evidence type="ECO:0000256" key="4">
    <source>
        <dbReference type="ARBA" id="ARBA00010473"/>
    </source>
</evidence>
<dbReference type="EMBL" id="KZ821239">
    <property type="protein sequence ID" value="PYH44127.1"/>
    <property type="molecule type" value="Genomic_DNA"/>
</dbReference>
<comment type="similarity">
    <text evidence="4">Belongs to the KAR5 family.</text>
</comment>
<comment type="function">
    <text evidence="1">Required for nuclear membrane fusion during karyogamy.</text>
</comment>
<dbReference type="InterPro" id="IPR007292">
    <property type="entry name" value="Nuclear_fusion_Kar5"/>
</dbReference>
<proteinExistence type="inferred from homology"/>
<dbReference type="STRING" id="1450539.A0A318ZC76"/>
<evidence type="ECO:0000256" key="10">
    <source>
        <dbReference type="ARBA" id="ARBA00023136"/>
    </source>
</evidence>
<dbReference type="OrthoDB" id="5311848at2759"/>
<evidence type="ECO:0000256" key="11">
    <source>
        <dbReference type="ARBA" id="ARBA00023180"/>
    </source>
</evidence>
<evidence type="ECO:0000256" key="8">
    <source>
        <dbReference type="ARBA" id="ARBA00022824"/>
    </source>
</evidence>
<feature type="coiled-coil region" evidence="13">
    <location>
        <begin position="302"/>
        <end position="348"/>
    </location>
</feature>
<evidence type="ECO:0000256" key="7">
    <source>
        <dbReference type="ARBA" id="ARBA00022729"/>
    </source>
</evidence>
<organism evidence="14 15">
    <name type="scientific">Aspergillus saccharolyticus JOP 1030-1</name>
    <dbReference type="NCBI Taxonomy" id="1450539"/>
    <lineage>
        <taxon>Eukaryota</taxon>
        <taxon>Fungi</taxon>
        <taxon>Dikarya</taxon>
        <taxon>Ascomycota</taxon>
        <taxon>Pezizomycotina</taxon>
        <taxon>Eurotiomycetes</taxon>
        <taxon>Eurotiomycetidae</taxon>
        <taxon>Eurotiales</taxon>
        <taxon>Aspergillaceae</taxon>
        <taxon>Aspergillus</taxon>
        <taxon>Aspergillus subgen. Circumdati</taxon>
    </lineage>
</organism>
<evidence type="ECO:0000256" key="13">
    <source>
        <dbReference type="SAM" id="Coils"/>
    </source>
</evidence>
<keyword evidence="7" id="KW-0732">Signal</keyword>
<keyword evidence="11" id="KW-0325">Glycoprotein</keyword>
<dbReference type="GeneID" id="37079419"/>
<evidence type="ECO:0000256" key="3">
    <source>
        <dbReference type="ARBA" id="ARBA00004586"/>
    </source>
</evidence>
<reference evidence="14 15" key="1">
    <citation type="submission" date="2016-12" db="EMBL/GenBank/DDBJ databases">
        <title>The genomes of Aspergillus section Nigri reveals drivers in fungal speciation.</title>
        <authorList>
            <consortium name="DOE Joint Genome Institute"/>
            <person name="Vesth T.C."/>
            <person name="Nybo J."/>
            <person name="Theobald S."/>
            <person name="Brandl J."/>
            <person name="Frisvad J.C."/>
            <person name="Nielsen K.F."/>
            <person name="Lyhne E.K."/>
            <person name="Kogle M.E."/>
            <person name="Kuo A."/>
            <person name="Riley R."/>
            <person name="Clum A."/>
            <person name="Nolan M."/>
            <person name="Lipzen A."/>
            <person name="Salamov A."/>
            <person name="Henrissat B."/>
            <person name="Wiebenga A."/>
            <person name="De Vries R.P."/>
            <person name="Grigoriev I.V."/>
            <person name="Mortensen U.H."/>
            <person name="Andersen M.R."/>
            <person name="Baker S.E."/>
        </authorList>
    </citation>
    <scope>NUCLEOTIDE SEQUENCE [LARGE SCALE GENOMIC DNA]</scope>
    <source>
        <strain evidence="14 15">JOP 1030-1</strain>
    </source>
</reference>
<evidence type="ECO:0000256" key="6">
    <source>
        <dbReference type="ARBA" id="ARBA00022692"/>
    </source>
</evidence>
<keyword evidence="9" id="KW-1133">Transmembrane helix</keyword>
<keyword evidence="12" id="KW-0539">Nucleus</keyword>
<keyword evidence="6" id="KW-0812">Transmembrane</keyword>
<sequence>MRLTITCASVATMSHYILITLLFFVLNLRSLAAAVAYEDGLAGHVNPIANEVDLASLLTARALKQDTIMQEAVELLKSMQLAPSCNRLAVSDLISSCQSISGRPENQDTDIYLGLEPVRSLYAARLAVCELKEAKAAAPEACLALMVAPRQKRGILDFVRFSDPQGLQKSRLEACLQSLETRPQWWTSYSNSRQNAVVICQAARGETEKEELLELYRAIANQTVTLERGLVMASAVHAADIARQKQFMQEVETARARLRQDLGETISGFHRMIERASNGLNSYARLARETFESIFEVLHQGASSLEEKIQNGTAAADQLIHEMNILHYENIKNNQEMADAQRRDYETNKELALSLGAILNALGEGSLASLSQLNASLESLGYITQVLQNMHERLPGLVKTLNATEARAEHLFQVQSQQYEALRETSRLQEQNELRAKGTAAELNQTAVAAEKLSKTIDRIDSRYRLGLVLKLLRDLVWPLCSFVMWKVVAERSRPIAAFFKYLVGRE</sequence>
<keyword evidence="15" id="KW-1185">Reference proteome</keyword>
<accession>A0A318ZC76</accession>
<keyword evidence="8" id="KW-0256">Endoplasmic reticulum</keyword>
<dbReference type="GO" id="GO:0031965">
    <property type="term" value="C:nuclear membrane"/>
    <property type="evidence" value="ECO:0007669"/>
    <property type="project" value="UniProtKB-SubCell"/>
</dbReference>
<dbReference type="AlphaFoldDB" id="A0A318ZC76"/>
<dbReference type="PANTHER" id="PTHR28012:SF1">
    <property type="entry name" value="NUCLEAR FUSION PROTEIN KAR5"/>
    <property type="match status" value="1"/>
</dbReference>
<evidence type="ECO:0000313" key="15">
    <source>
        <dbReference type="Proteomes" id="UP000248349"/>
    </source>
</evidence>
<evidence type="ECO:0000313" key="14">
    <source>
        <dbReference type="EMBL" id="PYH44127.1"/>
    </source>
</evidence>
<evidence type="ECO:0000256" key="9">
    <source>
        <dbReference type="ARBA" id="ARBA00022989"/>
    </source>
</evidence>
<evidence type="ECO:0000256" key="2">
    <source>
        <dbReference type="ARBA" id="ARBA00004126"/>
    </source>
</evidence>
<protein>
    <recommendedName>
        <fullName evidence="16">Nuclear membrane fusion protein Kar5</fullName>
    </recommendedName>
</protein>
<dbReference type="Proteomes" id="UP000248349">
    <property type="component" value="Unassembled WGS sequence"/>
</dbReference>
<evidence type="ECO:0000256" key="1">
    <source>
        <dbReference type="ARBA" id="ARBA00003389"/>
    </source>
</evidence>
<keyword evidence="10" id="KW-0472">Membrane</keyword>
<evidence type="ECO:0008006" key="16">
    <source>
        <dbReference type="Google" id="ProtNLM"/>
    </source>
</evidence>
<dbReference type="PANTHER" id="PTHR28012">
    <property type="entry name" value="NUCLEAR FUSION PROTEIN KAR5"/>
    <property type="match status" value="1"/>
</dbReference>
<evidence type="ECO:0000256" key="5">
    <source>
        <dbReference type="ARBA" id="ARBA00022459"/>
    </source>
</evidence>
<keyword evidence="13" id="KW-0175">Coiled coil</keyword>
<dbReference type="GO" id="GO:0000742">
    <property type="term" value="P:karyogamy involved in conjugation with cellular fusion"/>
    <property type="evidence" value="ECO:0007669"/>
    <property type="project" value="InterPro"/>
</dbReference>
<dbReference type="GO" id="GO:0048288">
    <property type="term" value="P:nuclear membrane fusion involved in karyogamy"/>
    <property type="evidence" value="ECO:0007669"/>
    <property type="project" value="InterPro"/>
</dbReference>
<evidence type="ECO:0000256" key="12">
    <source>
        <dbReference type="ARBA" id="ARBA00023242"/>
    </source>
</evidence>